<dbReference type="STRING" id="77044.A0A1S7UJP5"/>
<proteinExistence type="predicted"/>
<reference evidence="3" key="1">
    <citation type="submission" date="2016-03" db="EMBL/GenBank/DDBJ databases">
        <title>Draft genome sequence of Rosellinia necatrix.</title>
        <authorList>
            <person name="Kanematsu S."/>
        </authorList>
    </citation>
    <scope>NUCLEOTIDE SEQUENCE [LARGE SCALE GENOMIC DNA]</scope>
    <source>
        <strain evidence="3">W97</strain>
    </source>
</reference>
<evidence type="ECO:0000313" key="3">
    <source>
        <dbReference type="EMBL" id="GAP82489.2"/>
    </source>
</evidence>
<name>A0A1S7UJP5_ROSNE</name>
<gene>
    <name evidence="3" type="ORF">SAMD00023353_0100390</name>
</gene>
<feature type="compositionally biased region" description="Pro residues" evidence="1">
    <location>
        <begin position="776"/>
        <end position="794"/>
    </location>
</feature>
<feature type="compositionally biased region" description="Polar residues" evidence="1">
    <location>
        <begin position="588"/>
        <end position="606"/>
    </location>
</feature>
<sequence>MSEARLQISSSSTLDAIRERPSSLRRARPPDIDVSQHGDGVPLRAERSAKRESKIGLKGLFTRTKPGKTDKDADEPSPRTASRHAGIRASLVDFSNWPYRHSSRSEASLTSAASADPPSAPADRFGLHRPRQVNPSGVMNAPWTPPPFFQVYPQAVKHATLPYCNVSVDTLARHSESRSSKFIQEVGIVNSEKAKGDVLKKPRIGLRTSWEWTSKIFVLITSGYLLQYAAEGTFNRMPEKILQITATSAAYASDLIPGRHWVLQVASNTDENGNTVTDGKSRRSKLSIKDNGRVSNMLLVFESAESMDSWLAVLRREIELRGGKRKLSETGDVEMEDPTSAGTKEQPSQQPMAVKDRIRFPGAIVRDFSYTQENALIDPMENDFPISPRRFSAYTIDNNSSTASMISSDGLRLDNLRDSSSSSHRFSYVSSGQRTMMTSEGSSPACSPTRVSFSSQGEDSQPLPNAPEVRLRPNAAAIVNRRQSMQALIISSFEAAPTEPNSRLYANPASMSGHENEQPHALSVPNFSVPNTVNKRFSLNTTAPNGVNHLPQIADYERGSKLARKMPPTALLMSRPLSIVIDQPSPRSPCSPNSLSRSVDSSQSTPFEFHSAGPDSSTDQNASGQTWPPRRSSQILHSQAGDMNEFAGAANRPAPGPGAEDTLGPGEARKDDGIQRATPSTEPHGYRRRFSGKLPSKDSFNERSSLLGESRSFQNEPLSPGTSDEWKSIAVGQASLGVPLLCSPKRSAPSLRAPLPITSPEKLITGRRSMPHLEGVPPPAPPPMCALPPIPQQP</sequence>
<feature type="compositionally biased region" description="Basic and acidic residues" evidence="1">
    <location>
        <begin position="16"/>
        <end position="36"/>
    </location>
</feature>
<dbReference type="AlphaFoldDB" id="A0A1S7UJP5"/>
<feature type="region of interest" description="Disordered" evidence="1">
    <location>
        <begin position="329"/>
        <end position="353"/>
    </location>
</feature>
<dbReference type="Proteomes" id="UP000054516">
    <property type="component" value="Unassembled WGS sequence"/>
</dbReference>
<evidence type="ECO:0000256" key="1">
    <source>
        <dbReference type="SAM" id="MobiDB-lite"/>
    </source>
</evidence>
<feature type="compositionally biased region" description="Polar residues" evidence="1">
    <location>
        <begin position="432"/>
        <end position="463"/>
    </location>
</feature>
<feature type="compositionally biased region" description="Polar residues" evidence="1">
    <location>
        <begin position="711"/>
        <end position="722"/>
    </location>
</feature>
<feature type="compositionally biased region" description="Low complexity" evidence="1">
    <location>
        <begin position="111"/>
        <end position="123"/>
    </location>
</feature>
<feature type="region of interest" description="Disordered" evidence="1">
    <location>
        <begin position="1"/>
        <end position="87"/>
    </location>
</feature>
<keyword evidence="4" id="KW-1185">Reference proteome</keyword>
<dbReference type="PROSITE" id="PS50003">
    <property type="entry name" value="PH_DOMAIN"/>
    <property type="match status" value="1"/>
</dbReference>
<dbReference type="OrthoDB" id="1749473at2759"/>
<feature type="compositionally biased region" description="Low complexity" evidence="1">
    <location>
        <begin position="418"/>
        <end position="431"/>
    </location>
</feature>
<feature type="compositionally biased region" description="Polar residues" evidence="1">
    <location>
        <begin position="340"/>
        <end position="351"/>
    </location>
</feature>
<evidence type="ECO:0000259" key="2">
    <source>
        <dbReference type="PROSITE" id="PS50003"/>
    </source>
</evidence>
<accession>A0A1S7UJP5</accession>
<feature type="region of interest" description="Disordered" evidence="1">
    <location>
        <begin position="582"/>
        <end position="631"/>
    </location>
</feature>
<organism evidence="3">
    <name type="scientific">Rosellinia necatrix</name>
    <name type="common">White root-rot fungus</name>
    <dbReference type="NCBI Taxonomy" id="77044"/>
    <lineage>
        <taxon>Eukaryota</taxon>
        <taxon>Fungi</taxon>
        <taxon>Dikarya</taxon>
        <taxon>Ascomycota</taxon>
        <taxon>Pezizomycotina</taxon>
        <taxon>Sordariomycetes</taxon>
        <taxon>Xylariomycetidae</taxon>
        <taxon>Xylariales</taxon>
        <taxon>Xylariaceae</taxon>
        <taxon>Rosellinia</taxon>
    </lineage>
</organism>
<feature type="compositionally biased region" description="Polar residues" evidence="1">
    <location>
        <begin position="614"/>
        <end position="631"/>
    </location>
</feature>
<feature type="region of interest" description="Disordered" evidence="1">
    <location>
        <begin position="108"/>
        <end position="139"/>
    </location>
</feature>
<dbReference type="EMBL" id="DF977446">
    <property type="protein sequence ID" value="GAP82489.2"/>
    <property type="molecule type" value="Genomic_DNA"/>
</dbReference>
<feature type="region of interest" description="Disordered" evidence="1">
    <location>
        <begin position="646"/>
        <end position="725"/>
    </location>
</feature>
<feature type="region of interest" description="Disordered" evidence="1">
    <location>
        <begin position="416"/>
        <end position="467"/>
    </location>
</feature>
<feature type="compositionally biased region" description="Low complexity" evidence="1">
    <location>
        <begin position="647"/>
        <end position="659"/>
    </location>
</feature>
<feature type="region of interest" description="Disordered" evidence="1">
    <location>
        <begin position="769"/>
        <end position="794"/>
    </location>
</feature>
<dbReference type="InterPro" id="IPR001849">
    <property type="entry name" value="PH_domain"/>
</dbReference>
<feature type="compositionally biased region" description="Basic and acidic residues" evidence="1">
    <location>
        <begin position="44"/>
        <end position="55"/>
    </location>
</feature>
<evidence type="ECO:0000313" key="4">
    <source>
        <dbReference type="Proteomes" id="UP000054516"/>
    </source>
</evidence>
<feature type="compositionally biased region" description="Basic and acidic residues" evidence="1">
    <location>
        <begin position="67"/>
        <end position="77"/>
    </location>
</feature>
<feature type="domain" description="PH" evidence="2">
    <location>
        <begin position="191"/>
        <end position="319"/>
    </location>
</feature>
<protein>
    <submittedName>
        <fullName evidence="3">Putative peptidase family M20 M25 M40 protein</fullName>
    </submittedName>
</protein>
<dbReference type="OMA" id="TVQACVF"/>